<feature type="compositionally biased region" description="Polar residues" evidence="1">
    <location>
        <begin position="564"/>
        <end position="583"/>
    </location>
</feature>
<evidence type="ECO:0000313" key="2">
    <source>
        <dbReference type="EMBL" id="SCW04599.1"/>
    </source>
</evidence>
<feature type="compositionally biased region" description="Basic and acidic residues" evidence="1">
    <location>
        <begin position="8"/>
        <end position="29"/>
    </location>
</feature>
<feature type="region of interest" description="Disordered" evidence="1">
    <location>
        <begin position="631"/>
        <end position="672"/>
    </location>
</feature>
<feature type="compositionally biased region" description="Basic and acidic residues" evidence="1">
    <location>
        <begin position="488"/>
        <end position="505"/>
    </location>
</feature>
<feature type="region of interest" description="Disordered" evidence="1">
    <location>
        <begin position="561"/>
        <end position="583"/>
    </location>
</feature>
<name>A0A1G4ML78_LACFM</name>
<proteinExistence type="predicted"/>
<feature type="compositionally biased region" description="Basic residues" evidence="1">
    <location>
        <begin position="652"/>
        <end position="663"/>
    </location>
</feature>
<feature type="compositionally biased region" description="Basic and acidic residues" evidence="1">
    <location>
        <begin position="379"/>
        <end position="393"/>
    </location>
</feature>
<sequence length="672" mass="75355">MTGLMSVSERDPELDSYLERVKQLDESRQGRRNRSGPSTVKPKPAHLNQSYPAEDFKKAQVILDGEYVSERYESEGRVGTYSEMAYRSAYNYEQTFSPKKHGRNSSLSPHKQTSLSSPSKITSSRVEPPSLSKFDDHGAHSKTFVVSEEDYLLLRKLKANIGDDDVESESLPSRGKPRELRTLEKNSRELRTLEKNHRPQSNFSKRNSYTDISSDDEETPPPLPSRSVLHSSGGNSDEADIPRAPARRGVPKIPPKRAQFEVHNNTKPRVTGPPRKADLDSNIEEMEGKDEETSTNQGSFSSLVKDKRKELYSSIARTRPKEKPDLEIKSDDEQDWRPENNEQKSRSAGKSNLSQLSVQPQRHVEPRSARRQAPLPPTKRAERPTGIDTERSFSVDSQVKSNAKSEHLIPKVPLKPVSLRECPPKESKRGVEDDKPILDAARLKLRPVKERPQVPEKRVSLTSKKDAEQNAVPPKPILRTVKPSGTSKETHENIPEALAKREKLAKAPPVPQRKISMPDALKRAETMRQNRSKNLTTTTKEKPVSMDEGNEALLMARKLRPLSDGNNLKGTNHNNLSENDDVQQNSNNLRRFLEKEKSKTFDGFDGNAQSPVAIPFMVQGTGAEVKKLFKSKTESSLPPAKKGNAPALTHVTKSRARGPRRKLPSGIELTPN</sequence>
<feature type="region of interest" description="Disordered" evidence="1">
    <location>
        <begin position="1"/>
        <end position="55"/>
    </location>
</feature>
<organism evidence="2 3">
    <name type="scientific">Lachancea fermentati</name>
    <name type="common">Zygosaccharomyces fermentati</name>
    <dbReference type="NCBI Taxonomy" id="4955"/>
    <lineage>
        <taxon>Eukaryota</taxon>
        <taxon>Fungi</taxon>
        <taxon>Dikarya</taxon>
        <taxon>Ascomycota</taxon>
        <taxon>Saccharomycotina</taxon>
        <taxon>Saccharomycetes</taxon>
        <taxon>Saccharomycetales</taxon>
        <taxon>Saccharomycetaceae</taxon>
        <taxon>Lachancea</taxon>
    </lineage>
</organism>
<feature type="compositionally biased region" description="Basic and acidic residues" evidence="1">
    <location>
        <begin position="319"/>
        <end position="345"/>
    </location>
</feature>
<accession>A0A1G4ML78</accession>
<feature type="compositionally biased region" description="Polar residues" evidence="1">
    <location>
        <begin position="529"/>
        <end position="538"/>
    </location>
</feature>
<feature type="compositionally biased region" description="Polar residues" evidence="1">
    <location>
        <begin position="346"/>
        <end position="360"/>
    </location>
</feature>
<feature type="compositionally biased region" description="Basic and acidic residues" evidence="1">
    <location>
        <begin position="447"/>
        <end position="468"/>
    </location>
</feature>
<dbReference type="AlphaFoldDB" id="A0A1G4ML78"/>
<feature type="compositionally biased region" description="Basic and acidic residues" evidence="1">
    <location>
        <begin position="422"/>
        <end position="437"/>
    </location>
</feature>
<evidence type="ECO:0000256" key="1">
    <source>
        <dbReference type="SAM" id="MobiDB-lite"/>
    </source>
</evidence>
<feature type="compositionally biased region" description="Low complexity" evidence="1">
    <location>
        <begin position="114"/>
        <end position="124"/>
    </location>
</feature>
<feature type="region of interest" description="Disordered" evidence="1">
    <location>
        <begin position="162"/>
        <end position="548"/>
    </location>
</feature>
<protein>
    <submittedName>
        <fullName evidence="2">LAFE_0H17106g1_1</fullName>
    </submittedName>
</protein>
<dbReference type="Proteomes" id="UP000190831">
    <property type="component" value="Chromosome H"/>
</dbReference>
<reference evidence="2 3" key="1">
    <citation type="submission" date="2016-03" db="EMBL/GenBank/DDBJ databases">
        <authorList>
            <person name="Devillers H."/>
        </authorList>
    </citation>
    <scope>NUCLEOTIDE SEQUENCE [LARGE SCALE GENOMIC DNA]</scope>
    <source>
        <strain evidence="2">CBS 6772</strain>
    </source>
</reference>
<feature type="compositionally biased region" description="Basic and acidic residues" evidence="1">
    <location>
        <begin position="176"/>
        <end position="197"/>
    </location>
</feature>
<dbReference type="OrthoDB" id="4069534at2759"/>
<gene>
    <name evidence="2" type="ORF">LAFE_0H17106G</name>
</gene>
<keyword evidence="3" id="KW-1185">Reference proteome</keyword>
<feature type="compositionally biased region" description="Polar residues" evidence="1">
    <location>
        <begin position="104"/>
        <end position="113"/>
    </location>
</feature>
<feature type="region of interest" description="Disordered" evidence="1">
    <location>
        <begin position="95"/>
        <end position="140"/>
    </location>
</feature>
<feature type="compositionally biased region" description="Acidic residues" evidence="1">
    <location>
        <begin position="281"/>
        <end position="290"/>
    </location>
</feature>
<dbReference type="OMA" id="SAYNYEM"/>
<evidence type="ECO:0000313" key="3">
    <source>
        <dbReference type="Proteomes" id="UP000190831"/>
    </source>
</evidence>
<dbReference type="EMBL" id="LT598491">
    <property type="protein sequence ID" value="SCW04599.1"/>
    <property type="molecule type" value="Genomic_DNA"/>
</dbReference>
<feature type="compositionally biased region" description="Polar residues" evidence="1">
    <location>
        <begin position="199"/>
        <end position="212"/>
    </location>
</feature>